<evidence type="ECO:0008006" key="4">
    <source>
        <dbReference type="Google" id="ProtNLM"/>
    </source>
</evidence>
<gene>
    <name evidence="2" type="ORF">BJY18_006262</name>
</gene>
<feature type="region of interest" description="Disordered" evidence="1">
    <location>
        <begin position="19"/>
        <end position="41"/>
    </location>
</feature>
<dbReference type="SUPFAM" id="SSF55729">
    <property type="entry name" value="Acyl-CoA N-acyltransferases (Nat)"/>
    <property type="match status" value="1"/>
</dbReference>
<dbReference type="EMBL" id="JACHMG010000001">
    <property type="protein sequence ID" value="MBB4688777.1"/>
    <property type="molecule type" value="Genomic_DNA"/>
</dbReference>
<protein>
    <recommendedName>
        <fullName evidence="4">N-acetyltransferase domain-containing protein</fullName>
    </recommendedName>
</protein>
<accession>A0A840J5T4</accession>
<evidence type="ECO:0000313" key="3">
    <source>
        <dbReference type="Proteomes" id="UP000581769"/>
    </source>
</evidence>
<dbReference type="RefSeq" id="WP_184783414.1">
    <property type="nucleotide sequence ID" value="NZ_JACHMG010000001.1"/>
</dbReference>
<name>A0A840J5T4_9PSEU</name>
<dbReference type="InterPro" id="IPR016181">
    <property type="entry name" value="Acyl_CoA_acyltransferase"/>
</dbReference>
<dbReference type="AlphaFoldDB" id="A0A840J5T4"/>
<dbReference type="Proteomes" id="UP000581769">
    <property type="component" value="Unassembled WGS sequence"/>
</dbReference>
<sequence>MSHWEVATDADEVHTLLRASDRHQGDRFGSPVPARNPATTESRVRAGVVQVLRHSDRLAAMFTLTWQPPFEEPAGVFPFARTPAYLSRLAVRPDLVTAGSLAGLQCLRRAVGLALEQGADVLRAEANPDLESTVDTMVLLGFSRCDGEFGGDGTPRRVYLQHRLG</sequence>
<evidence type="ECO:0000256" key="1">
    <source>
        <dbReference type="SAM" id="MobiDB-lite"/>
    </source>
</evidence>
<comment type="caution">
    <text evidence="2">The sequence shown here is derived from an EMBL/GenBank/DDBJ whole genome shotgun (WGS) entry which is preliminary data.</text>
</comment>
<reference evidence="2 3" key="1">
    <citation type="submission" date="2020-08" db="EMBL/GenBank/DDBJ databases">
        <title>Sequencing the genomes of 1000 actinobacteria strains.</title>
        <authorList>
            <person name="Klenk H.-P."/>
        </authorList>
    </citation>
    <scope>NUCLEOTIDE SEQUENCE [LARGE SCALE GENOMIC DNA]</scope>
    <source>
        <strain evidence="2 3">DSM 45859</strain>
    </source>
</reference>
<proteinExistence type="predicted"/>
<organism evidence="2 3">
    <name type="scientific">Amycolatopsis jiangsuensis</name>
    <dbReference type="NCBI Taxonomy" id="1181879"/>
    <lineage>
        <taxon>Bacteria</taxon>
        <taxon>Bacillati</taxon>
        <taxon>Actinomycetota</taxon>
        <taxon>Actinomycetes</taxon>
        <taxon>Pseudonocardiales</taxon>
        <taxon>Pseudonocardiaceae</taxon>
        <taxon>Amycolatopsis</taxon>
    </lineage>
</organism>
<evidence type="ECO:0000313" key="2">
    <source>
        <dbReference type="EMBL" id="MBB4688777.1"/>
    </source>
</evidence>
<dbReference type="Gene3D" id="3.40.630.30">
    <property type="match status" value="1"/>
</dbReference>
<keyword evidence="3" id="KW-1185">Reference proteome</keyword>